<name>A0A6I8TPB5_AEDAE</name>
<evidence type="ECO:0000256" key="4">
    <source>
        <dbReference type="ARBA" id="ARBA00022737"/>
    </source>
</evidence>
<feature type="region of interest" description="Disordered" evidence="10">
    <location>
        <begin position="138"/>
        <end position="476"/>
    </location>
</feature>
<dbReference type="FunFam" id="1.25.40.10:FF:000091">
    <property type="entry name" value="Pre-mRNA-processing factor 39"/>
    <property type="match status" value="1"/>
</dbReference>
<reference evidence="11" key="2">
    <citation type="submission" date="2020-05" db="UniProtKB">
        <authorList>
            <consortium name="EnsemblMetazoa"/>
        </authorList>
    </citation>
    <scope>IDENTIFICATION</scope>
    <source>
        <strain evidence="11">LVP_AGWG</strain>
    </source>
</reference>
<evidence type="ECO:0000256" key="3">
    <source>
        <dbReference type="ARBA" id="ARBA00022664"/>
    </source>
</evidence>
<feature type="compositionally biased region" description="Basic and acidic residues" evidence="10">
    <location>
        <begin position="418"/>
        <end position="476"/>
    </location>
</feature>
<keyword evidence="4" id="KW-0677">Repeat</keyword>
<dbReference type="PANTHER" id="PTHR17204:SF5">
    <property type="entry name" value="PRE-MRNA-PROCESSING FACTOR 39"/>
    <property type="match status" value="1"/>
</dbReference>
<evidence type="ECO:0000256" key="7">
    <source>
        <dbReference type="ARBA" id="ARBA00038019"/>
    </source>
</evidence>
<dbReference type="AlphaFoldDB" id="A0A6I8TPB5"/>
<feature type="compositionally biased region" description="Acidic residues" evidence="10">
    <location>
        <begin position="348"/>
        <end position="359"/>
    </location>
</feature>
<evidence type="ECO:0000256" key="9">
    <source>
        <dbReference type="ARBA" id="ARBA00080852"/>
    </source>
</evidence>
<dbReference type="Pfam" id="PF23240">
    <property type="entry name" value="HAT_PRP39_N"/>
    <property type="match status" value="1"/>
</dbReference>
<dbReference type="InterPro" id="IPR059164">
    <property type="entry name" value="HAT_PRP39_C"/>
</dbReference>
<dbReference type="GO" id="GO:0005685">
    <property type="term" value="C:U1 snRNP"/>
    <property type="evidence" value="ECO:0007669"/>
    <property type="project" value="TreeGrafter"/>
</dbReference>
<dbReference type="InterPro" id="IPR011990">
    <property type="entry name" value="TPR-like_helical_dom_sf"/>
</dbReference>
<dbReference type="InterPro" id="IPR003107">
    <property type="entry name" value="HAT"/>
</dbReference>
<gene>
    <name evidence="11" type="primary">5578884</name>
</gene>
<keyword evidence="5" id="KW-0508">mRNA splicing</keyword>
<sequence length="1184" mass="133180">MASVSDEDIAVAEETGRRSTRSKRGKTPQPAAPTTTRSSRRNRKQPEPEEVPEEKPAAEEAAVDSDEPDTKQVMEQLQDLIVPVLEGQNKTADENSSTNLFEEFQVDTKSSSDKEDPGGAPEECVFIANLAAEENANSLPSVIDENSASRPAAVSSVEETLEDVPVAPEPPSLNLNGDNDADEVTGSSDHALAENVANGLCEEDDSKNTDLDAEMVSEDELPQPVQPQVHDAEEVSDDELPGPNRAELPPDAEVVSEDELPKPEVELPTGTDNVSDEELPAPEKAELPEDADNVSDEELPAPKKAEIPADADIVSDEELPAPKKAEIPADADNVSDEELPAPKKAEIPEDADNVSDEDLPPPKQAELPEDTENVSDSELPVAKKADLPADTDNVSDEELPDSAKKRKRKASELEDGEGSNKKKDPEGGKGEKLSKADAKEKKESSAKRKLEKDDDKAEKSGEAPEKKTKVDAPVEPEKKKLPDLDKYWKAVNDDSTDFTAWTYLLQYVDQENDIEAAREAYDAFLAHYPYCYGYWRKYADYEKRKGSKRKCEEVFERGLKAIPLSVDLWIHYLAHVKANHADDEATIRSQFERALAACGLEFRSDKLWEANIKWENEGKRIDRVVALYDRLLATPTQGYANHFDHFKEVANNNPVHTLVSKDEFLELRAYVRESARKRKEEKDKKRAGSHDKGKDKDKDKHDDHKSSKSSKDKSDKRDKSQEPDAKESKEEKDKPEPMETEEVKEKTGEEVKEDEKENKEPVEEEKTEEKMEPEPEEEKEADDHVNSPEEAEAIKDKIISRRKKIHKATVAAVTARWTYEEGIKRPYFHVKPLERCQLKNWKEYLDFEIEQGDEKRILVLFERCLIACALYDDFWLKLIRYLDSRSEEPEIIPRIRDAYERACTIHHPDKPNLHLMWSAFEETQNNVNKAAEILANLDKISPNLIQVAYRRINLERRRGELDKCAQLYQTYLTTAKNKTIAGNVVIKYARFLNKIKKDHDQAHVVLKNYLEKDPCNTRVALQLIDLSLQRETVDEKEVVEIMDRFMGRDGLEPDQKVLFAQRKVEFLEDFGSSAKGLQEAQKELQAIMAKANEAKKKREQSPPKKSSKESSSASAAVTAATSASYATGGYGYSASAAPSSYYGAASNQYQYGDSSSYGYSTWNQQYSQSGYGGYSQWSGYGSYY</sequence>
<dbReference type="GO" id="GO:0000243">
    <property type="term" value="C:commitment complex"/>
    <property type="evidence" value="ECO:0007669"/>
    <property type="project" value="TreeGrafter"/>
</dbReference>
<evidence type="ECO:0000256" key="2">
    <source>
        <dbReference type="ARBA" id="ARBA00004123"/>
    </source>
</evidence>
<protein>
    <recommendedName>
        <fullName evidence="8">Pre-mRNA-processing factor 39</fullName>
    </recommendedName>
    <alternativeName>
        <fullName evidence="9">PRP39 homolog</fullName>
    </alternativeName>
</protein>
<evidence type="ECO:0000313" key="12">
    <source>
        <dbReference type="Proteomes" id="UP000008820"/>
    </source>
</evidence>
<dbReference type="Pfam" id="PF23241">
    <property type="entry name" value="HAT_PRP39_C"/>
    <property type="match status" value="1"/>
</dbReference>
<keyword evidence="3" id="KW-0507">mRNA processing</keyword>
<dbReference type="OrthoDB" id="10265668at2759"/>
<dbReference type="FunFam" id="1.25.40.10:FF:000063">
    <property type="entry name" value="Pre-mRNA processing factor 39"/>
    <property type="match status" value="1"/>
</dbReference>
<feature type="compositionally biased region" description="Basic and acidic residues" evidence="10">
    <location>
        <begin position="781"/>
        <end position="790"/>
    </location>
</feature>
<dbReference type="PANTHER" id="PTHR17204">
    <property type="entry name" value="PRE-MRNA PROCESSING PROTEIN PRP39-RELATED"/>
    <property type="match status" value="1"/>
</dbReference>
<feature type="region of interest" description="Disordered" evidence="10">
    <location>
        <begin position="1092"/>
        <end position="1113"/>
    </location>
</feature>
<evidence type="ECO:0000256" key="6">
    <source>
        <dbReference type="ARBA" id="ARBA00023242"/>
    </source>
</evidence>
<evidence type="ECO:0000256" key="5">
    <source>
        <dbReference type="ARBA" id="ARBA00023187"/>
    </source>
</evidence>
<feature type="compositionally biased region" description="Polar residues" evidence="10">
    <location>
        <begin position="88"/>
        <end position="100"/>
    </location>
</feature>
<feature type="region of interest" description="Disordered" evidence="10">
    <location>
        <begin position="1"/>
        <end position="73"/>
    </location>
</feature>
<comment type="subcellular location">
    <subcellularLocation>
        <location evidence="2">Nucleus</location>
    </subcellularLocation>
</comment>
<comment type="function">
    <text evidence="1">Involved in pre-mRNA splicing.</text>
</comment>
<keyword evidence="6" id="KW-0539">Nucleus</keyword>
<evidence type="ECO:0000256" key="8">
    <source>
        <dbReference type="ARBA" id="ARBA00067962"/>
    </source>
</evidence>
<accession>A0A6I8TPB5</accession>
<dbReference type="FunCoup" id="A0A6I8TPB5">
    <property type="interactions" value="1963"/>
</dbReference>
<organism evidence="11 12">
    <name type="scientific">Aedes aegypti</name>
    <name type="common">Yellowfever mosquito</name>
    <name type="synonym">Culex aegypti</name>
    <dbReference type="NCBI Taxonomy" id="7159"/>
    <lineage>
        <taxon>Eukaryota</taxon>
        <taxon>Metazoa</taxon>
        <taxon>Ecdysozoa</taxon>
        <taxon>Arthropoda</taxon>
        <taxon>Hexapoda</taxon>
        <taxon>Insecta</taxon>
        <taxon>Pterygota</taxon>
        <taxon>Neoptera</taxon>
        <taxon>Endopterygota</taxon>
        <taxon>Diptera</taxon>
        <taxon>Nematocera</taxon>
        <taxon>Culicoidea</taxon>
        <taxon>Culicidae</taxon>
        <taxon>Culicinae</taxon>
        <taxon>Aedini</taxon>
        <taxon>Aedes</taxon>
        <taxon>Stegomyia</taxon>
    </lineage>
</organism>
<feature type="compositionally biased region" description="Basic and acidic residues" evidence="10">
    <location>
        <begin position="1092"/>
        <end position="1108"/>
    </location>
</feature>
<dbReference type="SMART" id="SM00386">
    <property type="entry name" value="HAT"/>
    <property type="match status" value="7"/>
</dbReference>
<evidence type="ECO:0000256" key="1">
    <source>
        <dbReference type="ARBA" id="ARBA00003777"/>
    </source>
</evidence>
<dbReference type="GO" id="GO:0030627">
    <property type="term" value="F:pre-mRNA 5'-splice site binding"/>
    <property type="evidence" value="ECO:0007669"/>
    <property type="project" value="TreeGrafter"/>
</dbReference>
<evidence type="ECO:0000313" key="11">
    <source>
        <dbReference type="EnsemblMetazoa" id="AAEL013888-PB"/>
    </source>
</evidence>
<reference evidence="11 12" key="1">
    <citation type="submission" date="2017-06" db="EMBL/GenBank/DDBJ databases">
        <title>Aedes aegypti genome working group (AGWG) sequencing and assembly.</title>
        <authorList>
            <consortium name="Aedes aegypti Genome Working Group (AGWG)"/>
            <person name="Matthews B.J."/>
        </authorList>
    </citation>
    <scope>NUCLEOTIDE SEQUENCE [LARGE SCALE GENOMIC DNA]</scope>
    <source>
        <strain evidence="11 12">LVP_AGWG</strain>
    </source>
</reference>
<feature type="compositionally biased region" description="Acidic residues" evidence="10">
    <location>
        <begin position="201"/>
        <end position="221"/>
    </location>
</feature>
<comment type="similarity">
    <text evidence="7">Belongs to the PRP39 family.</text>
</comment>
<feature type="compositionally biased region" description="Acidic residues" evidence="10">
    <location>
        <begin position="288"/>
        <end position="299"/>
    </location>
</feature>
<feature type="region of interest" description="Disordered" evidence="10">
    <location>
        <begin position="675"/>
        <end position="790"/>
    </location>
</feature>
<feature type="region of interest" description="Disordered" evidence="10">
    <location>
        <begin position="85"/>
        <end position="125"/>
    </location>
</feature>
<feature type="compositionally biased region" description="Polar residues" evidence="10">
    <location>
        <begin position="138"/>
        <end position="149"/>
    </location>
</feature>
<proteinExistence type="inferred from homology"/>
<dbReference type="Proteomes" id="UP000008820">
    <property type="component" value="Chromosome 1"/>
</dbReference>
<feature type="compositionally biased region" description="Basic and acidic residues" evidence="10">
    <location>
        <begin position="675"/>
        <end position="761"/>
    </location>
</feature>
<keyword evidence="12" id="KW-1185">Reference proteome</keyword>
<feature type="compositionally biased region" description="Acidic residues" evidence="10">
    <location>
        <begin position="1"/>
        <end position="11"/>
    </location>
</feature>
<dbReference type="SUPFAM" id="SSF48452">
    <property type="entry name" value="TPR-like"/>
    <property type="match status" value="2"/>
</dbReference>
<dbReference type="InParanoid" id="A0A6I8TPB5"/>
<evidence type="ECO:0000256" key="10">
    <source>
        <dbReference type="SAM" id="MobiDB-lite"/>
    </source>
</evidence>
<dbReference type="EnsemblMetazoa" id="AAEL013888-RB">
    <property type="protein sequence ID" value="AAEL013888-PB"/>
    <property type="gene ID" value="AAEL013888"/>
</dbReference>
<dbReference type="GO" id="GO:0000395">
    <property type="term" value="P:mRNA 5'-splice site recognition"/>
    <property type="evidence" value="ECO:0007669"/>
    <property type="project" value="TreeGrafter"/>
</dbReference>
<dbReference type="GO" id="GO:0071004">
    <property type="term" value="C:U2-type prespliceosome"/>
    <property type="evidence" value="ECO:0007669"/>
    <property type="project" value="TreeGrafter"/>
</dbReference>
<dbReference type="Gene3D" id="1.25.40.10">
    <property type="entry name" value="Tetratricopeptide repeat domain"/>
    <property type="match status" value="2"/>
</dbReference>